<keyword evidence="3" id="KW-0010">Activator</keyword>
<organism evidence="6 7">
    <name type="scientific">Anaerotruncus massiliensis</name>
    <name type="common">ex Liu et al. 2021</name>
    <dbReference type="NCBI Taxonomy" id="2321404"/>
    <lineage>
        <taxon>Bacteria</taxon>
        <taxon>Bacillati</taxon>
        <taxon>Bacillota</taxon>
        <taxon>Clostridia</taxon>
        <taxon>Eubacteriales</taxon>
        <taxon>Oscillospiraceae</taxon>
        <taxon>Anaerotruncus</taxon>
    </lineage>
</organism>
<keyword evidence="2" id="KW-0238">DNA-binding</keyword>
<dbReference type="Gene3D" id="2.60.120.280">
    <property type="entry name" value="Regulatory protein AraC"/>
    <property type="match status" value="1"/>
</dbReference>
<sequence length="283" mass="30714">MADGIFKHSYKTKTRESLPIAIYNAGVQQCEPSHTWGPGLRDHFLVHHVISGRGSYTAGGVTHEVGAGDTFIVYPSVIVTYRADDADPWEYCWVGFNGAEAKLLMAQTPFTREKPVVRFEDPSAIESAITGIYRASGTTPASELRAIGLLYLFLALLTEQPGAPAPAAGLSLEYVESAIRFIAHNYSGSIDVSDIAASVGISRSHLYRVFMRHIGTSPNEYLTKFRISQAVELIERSSLPVSAVAASVGYDDSLYFSRVFKKITGVSPSSYIKKSASHAGKAD</sequence>
<evidence type="ECO:0000256" key="4">
    <source>
        <dbReference type="ARBA" id="ARBA00023163"/>
    </source>
</evidence>
<feature type="domain" description="HTH araC/xylS-type" evidence="5">
    <location>
        <begin position="176"/>
        <end position="274"/>
    </location>
</feature>
<evidence type="ECO:0000256" key="3">
    <source>
        <dbReference type="ARBA" id="ARBA00023159"/>
    </source>
</evidence>
<comment type="caution">
    <text evidence="6">The sequence shown here is derived from an EMBL/GenBank/DDBJ whole genome shotgun (WGS) entry which is preliminary data.</text>
</comment>
<dbReference type="InterPro" id="IPR037923">
    <property type="entry name" value="HTH-like"/>
</dbReference>
<dbReference type="SUPFAM" id="SSF46689">
    <property type="entry name" value="Homeodomain-like"/>
    <property type="match status" value="2"/>
</dbReference>
<name>A0A498CLB9_9FIRM</name>
<evidence type="ECO:0000313" key="6">
    <source>
        <dbReference type="EMBL" id="RLL10641.1"/>
    </source>
</evidence>
<dbReference type="InterPro" id="IPR018062">
    <property type="entry name" value="HTH_AraC-typ_CS"/>
</dbReference>
<evidence type="ECO:0000256" key="2">
    <source>
        <dbReference type="ARBA" id="ARBA00023125"/>
    </source>
</evidence>
<gene>
    <name evidence="6" type="ORF">D4A47_08335</name>
</gene>
<dbReference type="GO" id="GO:0043565">
    <property type="term" value="F:sequence-specific DNA binding"/>
    <property type="evidence" value="ECO:0007669"/>
    <property type="project" value="InterPro"/>
</dbReference>
<dbReference type="SMART" id="SM00342">
    <property type="entry name" value="HTH_ARAC"/>
    <property type="match status" value="1"/>
</dbReference>
<evidence type="ECO:0000259" key="5">
    <source>
        <dbReference type="PROSITE" id="PS01124"/>
    </source>
</evidence>
<keyword evidence="7" id="KW-1185">Reference proteome</keyword>
<evidence type="ECO:0000313" key="7">
    <source>
        <dbReference type="Proteomes" id="UP000276301"/>
    </source>
</evidence>
<dbReference type="Gene3D" id="1.10.10.60">
    <property type="entry name" value="Homeodomain-like"/>
    <property type="match status" value="2"/>
</dbReference>
<proteinExistence type="predicted"/>
<dbReference type="PANTHER" id="PTHR46796:SF7">
    <property type="entry name" value="ARAC FAMILY TRANSCRIPTIONAL REGULATOR"/>
    <property type="match status" value="1"/>
</dbReference>
<dbReference type="Proteomes" id="UP000276301">
    <property type="component" value="Unassembled WGS sequence"/>
</dbReference>
<dbReference type="GO" id="GO:0003700">
    <property type="term" value="F:DNA-binding transcription factor activity"/>
    <property type="evidence" value="ECO:0007669"/>
    <property type="project" value="InterPro"/>
</dbReference>
<reference evidence="6 7" key="1">
    <citation type="submission" date="2018-10" db="EMBL/GenBank/DDBJ databases">
        <title>Anaerotruncus faecis sp. nov., isolated from human feces.</title>
        <authorList>
            <person name="Wang Y.-J."/>
        </authorList>
    </citation>
    <scope>NUCLEOTIDE SEQUENCE [LARGE SCALE GENOMIC DNA]</scope>
    <source>
        <strain evidence="6 7">22A2-44</strain>
    </source>
</reference>
<dbReference type="RefSeq" id="WP_121586945.1">
    <property type="nucleotide sequence ID" value="NZ_RCHT01000013.1"/>
</dbReference>
<accession>A0A498CLB9</accession>
<dbReference type="InterPro" id="IPR009057">
    <property type="entry name" value="Homeodomain-like_sf"/>
</dbReference>
<dbReference type="AlphaFoldDB" id="A0A498CLB9"/>
<dbReference type="EMBL" id="RCHT01000013">
    <property type="protein sequence ID" value="RLL10641.1"/>
    <property type="molecule type" value="Genomic_DNA"/>
</dbReference>
<dbReference type="InterPro" id="IPR018060">
    <property type="entry name" value="HTH_AraC"/>
</dbReference>
<keyword evidence="1" id="KW-0805">Transcription regulation</keyword>
<dbReference type="PRINTS" id="PR00032">
    <property type="entry name" value="HTHARAC"/>
</dbReference>
<dbReference type="SUPFAM" id="SSF51215">
    <property type="entry name" value="Regulatory protein AraC"/>
    <property type="match status" value="1"/>
</dbReference>
<dbReference type="PANTHER" id="PTHR46796">
    <property type="entry name" value="HTH-TYPE TRANSCRIPTIONAL ACTIVATOR RHAS-RELATED"/>
    <property type="match status" value="1"/>
</dbReference>
<dbReference type="CDD" id="cd06986">
    <property type="entry name" value="cupin_MmsR-like_N"/>
    <property type="match status" value="1"/>
</dbReference>
<dbReference type="Pfam" id="PF02311">
    <property type="entry name" value="AraC_binding"/>
    <property type="match status" value="1"/>
</dbReference>
<dbReference type="InterPro" id="IPR050204">
    <property type="entry name" value="AraC_XylS_family_regulators"/>
</dbReference>
<protein>
    <submittedName>
        <fullName evidence="6">AraC family transcriptional regulator</fullName>
    </submittedName>
</protein>
<keyword evidence="4" id="KW-0804">Transcription</keyword>
<dbReference type="InterPro" id="IPR003313">
    <property type="entry name" value="AraC-bd"/>
</dbReference>
<dbReference type="PROSITE" id="PS00041">
    <property type="entry name" value="HTH_ARAC_FAMILY_1"/>
    <property type="match status" value="1"/>
</dbReference>
<dbReference type="Pfam" id="PF12833">
    <property type="entry name" value="HTH_18"/>
    <property type="match status" value="1"/>
</dbReference>
<evidence type="ECO:0000256" key="1">
    <source>
        <dbReference type="ARBA" id="ARBA00023015"/>
    </source>
</evidence>
<dbReference type="PROSITE" id="PS01124">
    <property type="entry name" value="HTH_ARAC_FAMILY_2"/>
    <property type="match status" value="1"/>
</dbReference>
<dbReference type="InterPro" id="IPR020449">
    <property type="entry name" value="Tscrpt_reg_AraC-type_HTH"/>
</dbReference>